<feature type="compositionally biased region" description="Basic residues" evidence="2">
    <location>
        <begin position="283"/>
        <end position="296"/>
    </location>
</feature>
<feature type="region of interest" description="Disordered" evidence="2">
    <location>
        <begin position="283"/>
        <end position="361"/>
    </location>
</feature>
<dbReference type="PANTHER" id="PTHR24078:SF553">
    <property type="entry name" value="DNAJ HOMOLOG SUBFAMILY B MEMBER 5"/>
    <property type="match status" value="1"/>
</dbReference>
<dbReference type="SUPFAM" id="SSF49493">
    <property type="entry name" value="HSP40/DnaJ peptide-binding domain"/>
    <property type="match status" value="1"/>
</dbReference>
<dbReference type="GO" id="GO:0006457">
    <property type="term" value="P:protein folding"/>
    <property type="evidence" value="ECO:0007669"/>
    <property type="project" value="InterPro"/>
</dbReference>
<dbReference type="EMBL" id="HBGN01025864">
    <property type="protein sequence ID" value="CAD9341058.1"/>
    <property type="molecule type" value="Transcribed_RNA"/>
</dbReference>
<name>A0A7S1ZK64_9STRA</name>
<dbReference type="InterPro" id="IPR051339">
    <property type="entry name" value="DnaJ_subfamily_B"/>
</dbReference>
<evidence type="ECO:0000256" key="1">
    <source>
        <dbReference type="ARBA" id="ARBA00023186"/>
    </source>
</evidence>
<keyword evidence="1" id="KW-0143">Chaperone</keyword>
<evidence type="ECO:0000259" key="3">
    <source>
        <dbReference type="Pfam" id="PF01556"/>
    </source>
</evidence>
<feature type="compositionally biased region" description="Basic and acidic residues" evidence="2">
    <location>
        <begin position="297"/>
        <end position="315"/>
    </location>
</feature>
<feature type="compositionally biased region" description="Basic residues" evidence="2">
    <location>
        <begin position="323"/>
        <end position="345"/>
    </location>
</feature>
<organism evidence="4">
    <name type="scientific">Ditylum brightwellii</name>
    <dbReference type="NCBI Taxonomy" id="49249"/>
    <lineage>
        <taxon>Eukaryota</taxon>
        <taxon>Sar</taxon>
        <taxon>Stramenopiles</taxon>
        <taxon>Ochrophyta</taxon>
        <taxon>Bacillariophyta</taxon>
        <taxon>Mediophyceae</taxon>
        <taxon>Lithodesmiophycidae</taxon>
        <taxon>Lithodesmiales</taxon>
        <taxon>Lithodesmiaceae</taxon>
        <taxon>Ditylum</taxon>
    </lineage>
</organism>
<evidence type="ECO:0000313" key="4">
    <source>
        <dbReference type="EMBL" id="CAD9341058.1"/>
    </source>
</evidence>
<dbReference type="GO" id="GO:0051082">
    <property type="term" value="F:unfolded protein binding"/>
    <property type="evidence" value="ECO:0007669"/>
    <property type="project" value="InterPro"/>
</dbReference>
<dbReference type="PANTHER" id="PTHR24078">
    <property type="entry name" value="DNAJ HOMOLOG SUBFAMILY C MEMBER"/>
    <property type="match status" value="1"/>
</dbReference>
<dbReference type="InterPro" id="IPR008971">
    <property type="entry name" value="HSP40/DnaJ_pept-bd"/>
</dbReference>
<dbReference type="Pfam" id="PF01556">
    <property type="entry name" value="DnaJ_C"/>
    <property type="match status" value="1"/>
</dbReference>
<dbReference type="InterPro" id="IPR002939">
    <property type="entry name" value="DnaJ_C"/>
</dbReference>
<gene>
    <name evidence="4" type="ORF">DBRI1063_LOCUS16587</name>
</gene>
<dbReference type="GO" id="GO:0005829">
    <property type="term" value="C:cytosol"/>
    <property type="evidence" value="ECO:0007669"/>
    <property type="project" value="TreeGrafter"/>
</dbReference>
<sequence>MEQEAEAFFNSLFGDYYGASRRRTSNPFGGSFGTNIPRRRTRFYVNGVDIASFFPGSQNSGGFGSSFFNTSPSSSPSSASNLSAQQYKNQPKSLYTQTVSIPLATLYSGTSYATQTFTLKETIWTRYKAAIRGGIAKNIALRGLLTFFSTTLLLRTKPIVSLLFFVLYFHMNVPKPSQTSFESKIECGWKGGTKLTFANVNDDTLNYHYNQNDHNSGMVDVVFIIKEEPHERFTRHGNDLHTSITISYDKAKYGCTLFIPPLAEDVEMPIMITLKAGEAIQKMKKQQRAERRQKRGKEHDVETKKQYHKSKKDEDNGVFTIRVKGRGWPKRNTKKSSSSSKRRDRRGTNSNNGAMEKGDLIVEVEIVSNEKAERLKKKKTKESLFT</sequence>
<dbReference type="AlphaFoldDB" id="A0A7S1ZK64"/>
<evidence type="ECO:0000256" key="2">
    <source>
        <dbReference type="SAM" id="MobiDB-lite"/>
    </source>
</evidence>
<accession>A0A7S1ZK64</accession>
<feature type="domain" description="Chaperone DnaJ C-terminal" evidence="3">
    <location>
        <begin position="98"/>
        <end position="282"/>
    </location>
</feature>
<reference evidence="4" key="1">
    <citation type="submission" date="2021-01" db="EMBL/GenBank/DDBJ databases">
        <authorList>
            <person name="Corre E."/>
            <person name="Pelletier E."/>
            <person name="Niang G."/>
            <person name="Scheremetjew M."/>
            <person name="Finn R."/>
            <person name="Kale V."/>
            <person name="Holt S."/>
            <person name="Cochrane G."/>
            <person name="Meng A."/>
            <person name="Brown T."/>
            <person name="Cohen L."/>
        </authorList>
    </citation>
    <scope>NUCLEOTIDE SEQUENCE</scope>
    <source>
        <strain evidence="4">Pop2</strain>
    </source>
</reference>
<protein>
    <recommendedName>
        <fullName evidence="3">Chaperone DnaJ C-terminal domain-containing protein</fullName>
    </recommendedName>
</protein>
<proteinExistence type="predicted"/>
<dbReference type="GO" id="GO:0051087">
    <property type="term" value="F:protein-folding chaperone binding"/>
    <property type="evidence" value="ECO:0007669"/>
    <property type="project" value="TreeGrafter"/>
</dbReference>
<dbReference type="Gene3D" id="2.60.260.20">
    <property type="entry name" value="Urease metallochaperone UreE, N-terminal domain"/>
    <property type="match status" value="1"/>
</dbReference>